<accession>A0ABV8TZR6</accession>
<dbReference type="PANTHER" id="PTHR21496">
    <property type="entry name" value="FERREDOXIN-RELATED"/>
    <property type="match status" value="1"/>
</dbReference>
<organism evidence="6 7">
    <name type="scientific">Salininema proteolyticum</name>
    <dbReference type="NCBI Taxonomy" id="1607685"/>
    <lineage>
        <taxon>Bacteria</taxon>
        <taxon>Bacillati</taxon>
        <taxon>Actinomycetota</taxon>
        <taxon>Actinomycetes</taxon>
        <taxon>Glycomycetales</taxon>
        <taxon>Glycomycetaceae</taxon>
        <taxon>Salininema</taxon>
    </lineage>
</organism>
<evidence type="ECO:0000256" key="4">
    <source>
        <dbReference type="ARBA" id="ARBA00023014"/>
    </source>
</evidence>
<proteinExistence type="predicted"/>
<evidence type="ECO:0000256" key="3">
    <source>
        <dbReference type="ARBA" id="ARBA00023004"/>
    </source>
</evidence>
<keyword evidence="2" id="KW-0479">Metal-binding</keyword>
<dbReference type="PANTHER" id="PTHR21496:SF23">
    <property type="entry name" value="3-PHENYLPROPIONATE_CINNAMIC ACID DIOXYGENASE FERREDOXIN SUBUNIT"/>
    <property type="match status" value="1"/>
</dbReference>
<dbReference type="InterPro" id="IPR017941">
    <property type="entry name" value="Rieske_2Fe-2S"/>
</dbReference>
<evidence type="ECO:0000256" key="1">
    <source>
        <dbReference type="ARBA" id="ARBA00022714"/>
    </source>
</evidence>
<comment type="caution">
    <text evidence="6">The sequence shown here is derived from an EMBL/GenBank/DDBJ whole genome shotgun (WGS) entry which is preliminary data.</text>
</comment>
<dbReference type="Gene3D" id="2.102.10.10">
    <property type="entry name" value="Rieske [2Fe-2S] iron-sulphur domain"/>
    <property type="match status" value="1"/>
</dbReference>
<evidence type="ECO:0000259" key="5">
    <source>
        <dbReference type="PROSITE" id="PS51296"/>
    </source>
</evidence>
<keyword evidence="6" id="KW-0560">Oxidoreductase</keyword>
<sequence length="112" mass="11888">MSGDFLHVCPLGDLPDGEAVRAEIDDLAIALVRKGDEVYAISDKCSHADVALSEGDVEDCTIECWLHGSTFDLRSGKPTVPPATIPVDTYPVEVRDGEVYLSLTPQGSADAA</sequence>
<keyword evidence="3" id="KW-0408">Iron</keyword>
<evidence type="ECO:0000256" key="2">
    <source>
        <dbReference type="ARBA" id="ARBA00022723"/>
    </source>
</evidence>
<dbReference type="CDD" id="cd03528">
    <property type="entry name" value="Rieske_RO_ferredoxin"/>
    <property type="match status" value="1"/>
</dbReference>
<keyword evidence="4" id="KW-0411">Iron-sulfur</keyword>
<feature type="domain" description="Rieske" evidence="5">
    <location>
        <begin position="6"/>
        <end position="101"/>
    </location>
</feature>
<dbReference type="EC" id="1.14.12.19" evidence="6"/>
<dbReference type="RefSeq" id="WP_380622082.1">
    <property type="nucleotide sequence ID" value="NZ_JBHSDK010000018.1"/>
</dbReference>
<keyword evidence="1" id="KW-0001">2Fe-2S</keyword>
<dbReference type="InterPro" id="IPR036922">
    <property type="entry name" value="Rieske_2Fe-2S_sf"/>
</dbReference>
<keyword evidence="6" id="KW-0223">Dioxygenase</keyword>
<protein>
    <submittedName>
        <fullName evidence="6">Bifunctional 3-phenylpropionate/cinnamic acid dioxygenase ferredoxin subunit</fullName>
        <ecNumber evidence="6">1.14.12.19</ecNumber>
    </submittedName>
</protein>
<evidence type="ECO:0000313" key="7">
    <source>
        <dbReference type="Proteomes" id="UP001595823"/>
    </source>
</evidence>
<dbReference type="EMBL" id="JBHSDK010000018">
    <property type="protein sequence ID" value="MFC4336301.1"/>
    <property type="molecule type" value="Genomic_DNA"/>
</dbReference>
<dbReference type="PROSITE" id="PS51296">
    <property type="entry name" value="RIESKE"/>
    <property type="match status" value="1"/>
</dbReference>
<reference evidence="7" key="1">
    <citation type="journal article" date="2019" name="Int. J. Syst. Evol. Microbiol.">
        <title>The Global Catalogue of Microorganisms (GCM) 10K type strain sequencing project: providing services to taxonomists for standard genome sequencing and annotation.</title>
        <authorList>
            <consortium name="The Broad Institute Genomics Platform"/>
            <consortium name="The Broad Institute Genome Sequencing Center for Infectious Disease"/>
            <person name="Wu L."/>
            <person name="Ma J."/>
        </authorList>
    </citation>
    <scope>NUCLEOTIDE SEQUENCE [LARGE SCALE GENOMIC DNA]</scope>
    <source>
        <strain evidence="7">IBRC-M 10908</strain>
    </source>
</reference>
<dbReference type="SUPFAM" id="SSF50022">
    <property type="entry name" value="ISP domain"/>
    <property type="match status" value="1"/>
</dbReference>
<dbReference type="NCBIfam" id="NF007422">
    <property type="entry name" value="PRK09965.1"/>
    <property type="match status" value="1"/>
</dbReference>
<keyword evidence="7" id="KW-1185">Reference proteome</keyword>
<dbReference type="Proteomes" id="UP001595823">
    <property type="component" value="Unassembled WGS sequence"/>
</dbReference>
<dbReference type="Pfam" id="PF00355">
    <property type="entry name" value="Rieske"/>
    <property type="match status" value="1"/>
</dbReference>
<evidence type="ECO:0000313" key="6">
    <source>
        <dbReference type="EMBL" id="MFC4336301.1"/>
    </source>
</evidence>
<name>A0ABV8TZR6_9ACTN</name>
<dbReference type="GO" id="GO:0008695">
    <property type="term" value="F:3-phenylpropionate dioxygenase activity"/>
    <property type="evidence" value="ECO:0007669"/>
    <property type="project" value="UniProtKB-EC"/>
</dbReference>
<gene>
    <name evidence="6" type="ORF">ACFPET_13930</name>
</gene>